<dbReference type="NCBIfam" id="TIGR02453">
    <property type="entry name" value="TIGR02453 family protein"/>
    <property type="match status" value="1"/>
</dbReference>
<proteinExistence type="predicted"/>
<evidence type="ECO:0000313" key="2">
    <source>
        <dbReference type="Proteomes" id="UP000248584"/>
    </source>
</evidence>
<name>A0ABX5PUL4_9FLAO</name>
<organism evidence="1 2">
    <name type="scientific">Nonlabens dokdonensis</name>
    <dbReference type="NCBI Taxonomy" id="328515"/>
    <lineage>
        <taxon>Bacteria</taxon>
        <taxon>Pseudomonadati</taxon>
        <taxon>Bacteroidota</taxon>
        <taxon>Flavobacteriia</taxon>
        <taxon>Flavobacteriales</taxon>
        <taxon>Flavobacteriaceae</taxon>
        <taxon>Nonlabens</taxon>
    </lineage>
</organism>
<dbReference type="EMBL" id="QKZR01000007">
    <property type="protein sequence ID" value="PZX37179.1"/>
    <property type="molecule type" value="Genomic_DNA"/>
</dbReference>
<dbReference type="InterPro" id="IPR015996">
    <property type="entry name" value="UCP028451"/>
</dbReference>
<sequence>MISPQLIEFLKQLEHNNNRDWFEEHKSQFKTLDAQFKEFTHNIMLDLNDHDVIEKTKTFRIYRDIRFSKDKTPFKVHRSANWIRSGANRRGSYYLRVKPGQTVIGVGFFAPEKVDLLRIRKEFDLDAQEFRTIITRDDFKKCWGNLQGETLKTAPRNFDKNHQDIDLIRFKSFYFLRSFSDKEMLDKNFKTIIDQSFRKARPFLDLMTDILTTDLNGESLL</sequence>
<dbReference type="PANTHER" id="PTHR36452">
    <property type="entry name" value="CHROMOSOME 12, WHOLE GENOME SHOTGUN SEQUENCE"/>
    <property type="match status" value="1"/>
</dbReference>
<keyword evidence="2" id="KW-1185">Reference proteome</keyword>
<dbReference type="PANTHER" id="PTHR36452:SF1">
    <property type="entry name" value="DUF2461 DOMAIN-CONTAINING PROTEIN"/>
    <property type="match status" value="1"/>
</dbReference>
<dbReference type="Proteomes" id="UP000248584">
    <property type="component" value="Unassembled WGS sequence"/>
</dbReference>
<gene>
    <name evidence="1" type="ORF">LX97_03201</name>
</gene>
<protein>
    <submittedName>
        <fullName evidence="1">Uncharacterized protein (TIGR02453 family)</fullName>
    </submittedName>
</protein>
<evidence type="ECO:0000313" key="1">
    <source>
        <dbReference type="EMBL" id="PZX37179.1"/>
    </source>
</evidence>
<comment type="caution">
    <text evidence="1">The sequence shown here is derived from an EMBL/GenBank/DDBJ whole genome shotgun (WGS) entry which is preliminary data.</text>
</comment>
<dbReference type="PIRSF" id="PIRSF028451">
    <property type="entry name" value="UCP028451"/>
    <property type="match status" value="1"/>
</dbReference>
<reference evidence="1 2" key="1">
    <citation type="submission" date="2018-06" db="EMBL/GenBank/DDBJ databases">
        <title>Genomic Encyclopedia of Archaeal and Bacterial Type Strains, Phase II (KMG-II): from individual species to whole genera.</title>
        <authorList>
            <person name="Goeker M."/>
        </authorList>
    </citation>
    <scope>NUCLEOTIDE SEQUENCE [LARGE SCALE GENOMIC DNA]</scope>
    <source>
        <strain evidence="1 2">DSM 17205</strain>
    </source>
</reference>
<dbReference type="RefSeq" id="WP_015363614.1">
    <property type="nucleotide sequence ID" value="NZ_QKZR01000007.1"/>
</dbReference>
<accession>A0ABX5PUL4</accession>
<dbReference type="Pfam" id="PF09365">
    <property type="entry name" value="DUF2461"/>
    <property type="match status" value="1"/>
</dbReference>
<dbReference type="InterPro" id="IPR012808">
    <property type="entry name" value="CHP02453"/>
</dbReference>